<gene>
    <name evidence="3" type="ORF">K491DRAFT_714860</name>
</gene>
<feature type="region of interest" description="Disordered" evidence="1">
    <location>
        <begin position="1"/>
        <end position="41"/>
    </location>
</feature>
<evidence type="ECO:0000313" key="4">
    <source>
        <dbReference type="Proteomes" id="UP000799324"/>
    </source>
</evidence>
<accession>A0A6A6TBF2</accession>
<dbReference type="InterPro" id="IPR012942">
    <property type="entry name" value="SRR1-like"/>
</dbReference>
<proteinExistence type="predicted"/>
<evidence type="ECO:0000256" key="1">
    <source>
        <dbReference type="SAM" id="MobiDB-lite"/>
    </source>
</evidence>
<evidence type="ECO:0000259" key="2">
    <source>
        <dbReference type="Pfam" id="PF07985"/>
    </source>
</evidence>
<evidence type="ECO:0000313" key="3">
    <source>
        <dbReference type="EMBL" id="KAF2656962.1"/>
    </source>
</evidence>
<dbReference type="PANTHER" id="PTHR42080">
    <property type="entry name" value="SRR1 DOMAIN-CONTAINING PROTEIN"/>
    <property type="match status" value="1"/>
</dbReference>
<dbReference type="PANTHER" id="PTHR42080:SF1">
    <property type="entry name" value="SRR1-LIKE DOMAIN-CONTAINING PROTEIN"/>
    <property type="match status" value="1"/>
</dbReference>
<name>A0A6A6TBF2_9PLEO</name>
<dbReference type="Pfam" id="PF07985">
    <property type="entry name" value="SRR1"/>
    <property type="match status" value="1"/>
</dbReference>
<feature type="domain" description="SRR1-like" evidence="2">
    <location>
        <begin position="215"/>
        <end position="361"/>
    </location>
</feature>
<reference evidence="3" key="1">
    <citation type="journal article" date="2020" name="Stud. Mycol.">
        <title>101 Dothideomycetes genomes: a test case for predicting lifestyles and emergence of pathogens.</title>
        <authorList>
            <person name="Haridas S."/>
            <person name="Albert R."/>
            <person name="Binder M."/>
            <person name="Bloem J."/>
            <person name="Labutti K."/>
            <person name="Salamov A."/>
            <person name="Andreopoulos B."/>
            <person name="Baker S."/>
            <person name="Barry K."/>
            <person name="Bills G."/>
            <person name="Bluhm B."/>
            <person name="Cannon C."/>
            <person name="Castanera R."/>
            <person name="Culley D."/>
            <person name="Daum C."/>
            <person name="Ezra D."/>
            <person name="Gonzalez J."/>
            <person name="Henrissat B."/>
            <person name="Kuo A."/>
            <person name="Liang C."/>
            <person name="Lipzen A."/>
            <person name="Lutzoni F."/>
            <person name="Magnuson J."/>
            <person name="Mondo S."/>
            <person name="Nolan M."/>
            <person name="Ohm R."/>
            <person name="Pangilinan J."/>
            <person name="Park H.-J."/>
            <person name="Ramirez L."/>
            <person name="Alfaro M."/>
            <person name="Sun H."/>
            <person name="Tritt A."/>
            <person name="Yoshinaga Y."/>
            <person name="Zwiers L.-H."/>
            <person name="Turgeon B."/>
            <person name="Goodwin S."/>
            <person name="Spatafora J."/>
            <person name="Crous P."/>
            <person name="Grigoriev I."/>
        </authorList>
    </citation>
    <scope>NUCLEOTIDE SEQUENCE</scope>
    <source>
        <strain evidence="3">CBS 122681</strain>
    </source>
</reference>
<keyword evidence="4" id="KW-1185">Reference proteome</keyword>
<dbReference type="OrthoDB" id="3684667at2759"/>
<dbReference type="Proteomes" id="UP000799324">
    <property type="component" value="Unassembled WGS sequence"/>
</dbReference>
<dbReference type="AlphaFoldDB" id="A0A6A6TBF2"/>
<dbReference type="EMBL" id="MU004330">
    <property type="protein sequence ID" value="KAF2656962.1"/>
    <property type="molecule type" value="Genomic_DNA"/>
</dbReference>
<protein>
    <recommendedName>
        <fullName evidence="2">SRR1-like domain-containing protein</fullName>
    </recommendedName>
</protein>
<sequence length="416" mass="47184">MSSSKQQAKGDFQNGSDPSPSIVPSPGPPRMRICKATSKPFPLTDLNPLKRQLEAMGRRLYTRELVEEAAAQLAKAKPAIIGPQNEGDPASAEESEAAKVEDIPAPGLNGVLYKVWPSSQGYTRKWRENGKWHYAKPRGPWYPRLVWQTWYDQAKKEGPLFWFEPVPDPKAGVLSPGMMEEGRILARELEEKWQHPSNRAWTAVQDVMRSQFDFQSQNRKAVRIDNIICFALGTLVDQEKDKNTILVKRLDQHVFVCCVARWLQSEYSKHGLNGTASPIPIYVFDPDYSEFDRALLAELNPPITVVPDPHCFLQATANSFIVSVFCPLRAPNLGIIADLLWQSGGPAAILRNTIRELEENRDGFVDLYDECIPPVLDMLKGFEESKLQQWKELGTQGDHNPWWRVDFSLYTRKPNN</sequence>
<organism evidence="3 4">
    <name type="scientific">Lophiostoma macrostomum CBS 122681</name>
    <dbReference type="NCBI Taxonomy" id="1314788"/>
    <lineage>
        <taxon>Eukaryota</taxon>
        <taxon>Fungi</taxon>
        <taxon>Dikarya</taxon>
        <taxon>Ascomycota</taxon>
        <taxon>Pezizomycotina</taxon>
        <taxon>Dothideomycetes</taxon>
        <taxon>Pleosporomycetidae</taxon>
        <taxon>Pleosporales</taxon>
        <taxon>Lophiostomataceae</taxon>
        <taxon>Lophiostoma</taxon>
    </lineage>
</organism>